<keyword evidence="3" id="KW-1185">Reference proteome</keyword>
<evidence type="ECO:0000259" key="1">
    <source>
        <dbReference type="Pfam" id="PF13435"/>
    </source>
</evidence>
<dbReference type="AlphaFoldDB" id="A0A0F7IDD9"/>
<dbReference type="KEGG" id="gah:GAH_01296"/>
<dbReference type="InterPro" id="IPR023155">
    <property type="entry name" value="Cyt_c-552/4"/>
</dbReference>
<dbReference type="SUPFAM" id="SSF48695">
    <property type="entry name" value="Multiheme cytochromes"/>
    <property type="match status" value="1"/>
</dbReference>
<dbReference type="HOGENOM" id="CLU_143263_0_0_2"/>
<dbReference type="InterPro" id="IPR036280">
    <property type="entry name" value="Multihaem_cyt_sf"/>
</dbReference>
<name>A0A0F7IDD9_9EURY</name>
<sequence>MKVTTRVVLLYILGLAVFFIARSVFVPDTFGELGHYRAASIGEIESLKTKVGENYECFNCHVNEYVDWSVGEHRRIACTSCHGLLKAHVADPKNHSAKDEFLSPYAYPTMTDFCLSCHATSPSKPESFPQISVEHGREEMWNCTRCHNPHNPVV</sequence>
<reference evidence="2 3" key="1">
    <citation type="submission" date="2015-04" db="EMBL/GenBank/DDBJ databases">
        <title>The complete genome sequence of the hyperthermophilic, obligate iron-reducing archaeon Geoglobus ahangari strain 234T.</title>
        <authorList>
            <person name="Manzella M.P."/>
            <person name="Holmes D.E."/>
            <person name="Rocheleau J.M."/>
            <person name="Chung A."/>
            <person name="Reguera G."/>
            <person name="Kashefi K."/>
        </authorList>
    </citation>
    <scope>NUCLEOTIDE SEQUENCE [LARGE SCALE GENOMIC DNA]</scope>
    <source>
        <strain evidence="2 3">234</strain>
    </source>
</reference>
<dbReference type="STRING" id="113653.GAH_01296"/>
<dbReference type="RefSeq" id="WP_048095454.1">
    <property type="nucleotide sequence ID" value="NZ_CP011267.1"/>
</dbReference>
<dbReference type="OrthoDB" id="145003at2157"/>
<dbReference type="GeneID" id="24803866"/>
<protein>
    <submittedName>
        <fullName evidence="2">Cytochrome c family protein</fullName>
    </submittedName>
</protein>
<dbReference type="InParanoid" id="A0A0F7IDD9"/>
<accession>A0A0F7IDD9</accession>
<dbReference type="EMBL" id="CP011267">
    <property type="protein sequence ID" value="AKG91402.1"/>
    <property type="molecule type" value="Genomic_DNA"/>
</dbReference>
<gene>
    <name evidence="2" type="ORF">GAH_01296</name>
</gene>
<evidence type="ECO:0000313" key="2">
    <source>
        <dbReference type="EMBL" id="AKG91402.1"/>
    </source>
</evidence>
<organism evidence="2 3">
    <name type="scientific">Geoglobus ahangari</name>
    <dbReference type="NCBI Taxonomy" id="113653"/>
    <lineage>
        <taxon>Archaea</taxon>
        <taxon>Methanobacteriati</taxon>
        <taxon>Methanobacteriota</taxon>
        <taxon>Archaeoglobi</taxon>
        <taxon>Archaeoglobales</taxon>
        <taxon>Archaeoglobaceae</taxon>
        <taxon>Geoglobus</taxon>
    </lineage>
</organism>
<feature type="domain" description="Cytochrome c-552/4" evidence="1">
    <location>
        <begin position="93"/>
        <end position="147"/>
    </location>
</feature>
<proteinExistence type="predicted"/>
<evidence type="ECO:0000313" key="3">
    <source>
        <dbReference type="Proteomes" id="UP000034723"/>
    </source>
</evidence>
<dbReference type="Proteomes" id="UP000034723">
    <property type="component" value="Chromosome"/>
</dbReference>
<dbReference type="Pfam" id="PF13435">
    <property type="entry name" value="Cytochrome_C554"/>
    <property type="match status" value="1"/>
</dbReference>
<dbReference type="Gene3D" id="1.10.287.3080">
    <property type="match status" value="1"/>
</dbReference>